<keyword evidence="3" id="KW-1185">Reference proteome</keyword>
<dbReference type="InterPro" id="IPR052189">
    <property type="entry name" value="L-asp_N-monooxygenase_NS-form"/>
</dbReference>
<dbReference type="InterPro" id="IPR036188">
    <property type="entry name" value="FAD/NAD-bd_sf"/>
</dbReference>
<evidence type="ECO:0000313" key="2">
    <source>
        <dbReference type="EMBL" id="SFS41177.1"/>
    </source>
</evidence>
<proteinExistence type="predicted"/>
<protein>
    <submittedName>
        <fullName evidence="2">Uncharacterized NAD(P)/FAD-binding protein YdhS</fullName>
    </submittedName>
</protein>
<dbReference type="InterPro" id="IPR038732">
    <property type="entry name" value="HpyO/CreE_NAD-binding"/>
</dbReference>
<name>A0A1I6PLT0_9RHOB</name>
<dbReference type="EMBL" id="FPAJ01000001">
    <property type="protein sequence ID" value="SFS41177.1"/>
    <property type="molecule type" value="Genomic_DNA"/>
</dbReference>
<reference evidence="3" key="1">
    <citation type="submission" date="2016-10" db="EMBL/GenBank/DDBJ databases">
        <authorList>
            <person name="Varghese N."/>
            <person name="Submissions S."/>
        </authorList>
    </citation>
    <scope>NUCLEOTIDE SEQUENCE [LARGE SCALE GENOMIC DNA]</scope>
    <source>
        <strain evidence="3">DSM 23422</strain>
    </source>
</reference>
<evidence type="ECO:0000259" key="1">
    <source>
        <dbReference type="Pfam" id="PF13454"/>
    </source>
</evidence>
<dbReference type="Pfam" id="PF13454">
    <property type="entry name" value="NAD_binding_9"/>
    <property type="match status" value="1"/>
</dbReference>
<dbReference type="SUPFAM" id="SSF51905">
    <property type="entry name" value="FAD/NAD(P)-binding domain"/>
    <property type="match status" value="1"/>
</dbReference>
<accession>A0A1I6PLT0</accession>
<dbReference type="Proteomes" id="UP000199239">
    <property type="component" value="Unassembled WGS sequence"/>
</dbReference>
<sequence>MTHTPKIVIIGAGPMAIYTAKGLLHGDAPLELTIFDATDQVGCGMPYRAGMNADYMYCNAFSREIPSITQPLVSWLHDQDDAFLNAWDLARDDIDARDFYPRVLLGHYMKSEFDQLCEAGRNAGHTVRVLPNHKVVDVVPTESTIKLEAMTPDGQSSFAFDKVVLATGHDWPTAPKIGGADLVSPWPYTNITDLPAGRVGVLGSSLSAIDVIVALGKQHGTFIEEGDKVSWFSNPDSEAMSVTMVSHKGIMPEPDFYYPYPYETLQHVHPEAVSAELESGTGALLERVFALLLAELNDAAPDYMEALGPKAQSIDGFSEAYFNHRETVGGLRALRETLTAAVKSKENKETQHHRYALLRGHENFEMILEHLNDEDWQIFSEKLMPVFGDCYAAIPHISVRRVLALYDAGVLQIIPTGPESSFSNSHSGGVTVKTVDGDITFDALIDARGQAAAALSDLPFPSLVSKLSAPKGDLRAPFKLDLSTPTKGAVYCLSMPQILQRHPFSQGLPNCDALGRDVSKDILRSI</sequence>
<gene>
    <name evidence="2" type="ORF">SAMN04488040_0235</name>
</gene>
<dbReference type="Gene3D" id="3.50.50.60">
    <property type="entry name" value="FAD/NAD(P)-binding domain"/>
    <property type="match status" value="1"/>
</dbReference>
<dbReference type="AlphaFoldDB" id="A0A1I6PLT0"/>
<dbReference type="PANTHER" id="PTHR40254:SF1">
    <property type="entry name" value="BLR0577 PROTEIN"/>
    <property type="match status" value="1"/>
</dbReference>
<feature type="domain" description="FAD-dependent urate hydroxylase HpyO/Asp monooxygenase CreE-like FAD/NAD(P)-binding" evidence="1">
    <location>
        <begin position="8"/>
        <end position="169"/>
    </location>
</feature>
<dbReference type="PANTHER" id="PTHR40254">
    <property type="entry name" value="BLR0577 PROTEIN"/>
    <property type="match status" value="1"/>
</dbReference>
<organism evidence="2 3">
    <name type="scientific">Sulfitobacter marinus</name>
    <dbReference type="NCBI Taxonomy" id="394264"/>
    <lineage>
        <taxon>Bacteria</taxon>
        <taxon>Pseudomonadati</taxon>
        <taxon>Pseudomonadota</taxon>
        <taxon>Alphaproteobacteria</taxon>
        <taxon>Rhodobacterales</taxon>
        <taxon>Roseobacteraceae</taxon>
        <taxon>Sulfitobacter</taxon>
    </lineage>
</organism>
<evidence type="ECO:0000313" key="3">
    <source>
        <dbReference type="Proteomes" id="UP000199239"/>
    </source>
</evidence>
<dbReference type="STRING" id="394264.SAMN04488040_0235"/>